<evidence type="ECO:0000313" key="2">
    <source>
        <dbReference type="Proteomes" id="UP000181903"/>
    </source>
</evidence>
<reference evidence="1 2" key="1">
    <citation type="submission" date="2016-10" db="EMBL/GenBank/DDBJ databases">
        <authorList>
            <person name="Varghese N."/>
            <person name="Submissions S."/>
        </authorList>
    </citation>
    <scope>NUCLEOTIDE SEQUENCE [LARGE SCALE GENOMIC DNA]</scope>
    <source>
        <strain evidence="1 2">BS2776</strain>
    </source>
</reference>
<name>A0ABY0RBK1_9PSED</name>
<dbReference type="Proteomes" id="UP000181903">
    <property type="component" value="Chromosome I"/>
</dbReference>
<evidence type="ECO:0000313" key="1">
    <source>
        <dbReference type="EMBL" id="SDN51803.1"/>
    </source>
</evidence>
<proteinExistence type="predicted"/>
<keyword evidence="2" id="KW-1185">Reference proteome</keyword>
<dbReference type="RefSeq" id="WP_060550200.1">
    <property type="nucleotide sequence ID" value="NZ_JYLI01000023.1"/>
</dbReference>
<protein>
    <submittedName>
        <fullName evidence="1">Uncharacterized protein</fullName>
    </submittedName>
</protein>
<organism evidence="1 2">
    <name type="scientific">Pseudomonas poae</name>
    <dbReference type="NCBI Taxonomy" id="200451"/>
    <lineage>
        <taxon>Bacteria</taxon>
        <taxon>Pseudomonadati</taxon>
        <taxon>Pseudomonadota</taxon>
        <taxon>Gammaproteobacteria</taxon>
        <taxon>Pseudomonadales</taxon>
        <taxon>Pseudomonadaceae</taxon>
        <taxon>Pseudomonas</taxon>
    </lineage>
</organism>
<sequence>MKLNRFDATDTARIRAAQSKRNNRIELNYRNEAAQGREPDGLQRIGNAWKAECRSCGNDYVFDCDAREFNPEYSYCGGSERCIP</sequence>
<dbReference type="GeneID" id="66759761"/>
<dbReference type="EMBL" id="LT629706">
    <property type="protein sequence ID" value="SDN51803.1"/>
    <property type="molecule type" value="Genomic_DNA"/>
</dbReference>
<accession>A0ABY0RBK1</accession>
<gene>
    <name evidence="1" type="ORF">SAMN04490208_0563</name>
</gene>